<dbReference type="Proteomes" id="UP000634522">
    <property type="component" value="Unassembled WGS sequence"/>
</dbReference>
<keyword evidence="1" id="KW-1133">Transmembrane helix</keyword>
<reference evidence="2 3" key="1">
    <citation type="submission" date="2019-12" db="EMBL/GenBank/DDBJ databases">
        <title>Comparative genomics gives insights into the taxonomy of the Azoarcus-Aromatoleum group and reveals separate origins of nif in the plant-associated Azoarcus and non-plant-associated Aromatoleum sub-groups.</title>
        <authorList>
            <person name="Lafos M."/>
            <person name="Maluk M."/>
            <person name="Batista M."/>
            <person name="Junghare M."/>
            <person name="Carmona M."/>
            <person name="Faoro H."/>
            <person name="Cruz L.M."/>
            <person name="Battistoni F."/>
            <person name="De Souza E."/>
            <person name="Pedrosa F."/>
            <person name="Chen W.-M."/>
            <person name="Poole P.S."/>
            <person name="Dixon R.A."/>
            <person name="James E.K."/>
        </authorList>
    </citation>
    <scope>NUCLEOTIDE SEQUENCE [LARGE SCALE GENOMIC DNA]</scope>
    <source>
        <strain evidence="2 3">T</strain>
    </source>
</reference>
<proteinExistence type="predicted"/>
<comment type="caution">
    <text evidence="2">The sequence shown here is derived from an EMBL/GenBank/DDBJ whole genome shotgun (WGS) entry which is preliminary data.</text>
</comment>
<keyword evidence="1" id="KW-0812">Transmembrane</keyword>
<name>A0ABX1NG51_9RHOO</name>
<evidence type="ECO:0000256" key="1">
    <source>
        <dbReference type="SAM" id="Phobius"/>
    </source>
</evidence>
<gene>
    <name evidence="2" type="ORF">GPA27_12890</name>
</gene>
<dbReference type="EMBL" id="WTVS01000024">
    <property type="protein sequence ID" value="NMF98281.1"/>
    <property type="molecule type" value="Genomic_DNA"/>
</dbReference>
<dbReference type="RefSeq" id="WP_169141037.1">
    <property type="nucleotide sequence ID" value="NZ_WTVS01000024.1"/>
</dbReference>
<feature type="transmembrane region" description="Helical" evidence="1">
    <location>
        <begin position="28"/>
        <end position="49"/>
    </location>
</feature>
<sequence>MSIGTILLIILVLMLIGAIPAWPHSQSWGYGPSGGLGLIVLILLILLLLGKI</sequence>
<organism evidence="2 3">
    <name type="scientific">Aromatoleum toluolicum</name>
    <dbReference type="NCBI Taxonomy" id="90060"/>
    <lineage>
        <taxon>Bacteria</taxon>
        <taxon>Pseudomonadati</taxon>
        <taxon>Pseudomonadota</taxon>
        <taxon>Betaproteobacteria</taxon>
        <taxon>Rhodocyclales</taxon>
        <taxon>Rhodocyclaceae</taxon>
        <taxon>Aromatoleum</taxon>
    </lineage>
</organism>
<accession>A0ABX1NG51</accession>
<dbReference type="InterPro" id="IPR021738">
    <property type="entry name" value="DUF3309"/>
</dbReference>
<dbReference type="Pfam" id="PF11752">
    <property type="entry name" value="DUF3309"/>
    <property type="match status" value="1"/>
</dbReference>
<keyword evidence="3" id="KW-1185">Reference proteome</keyword>
<protein>
    <submittedName>
        <fullName evidence="2">DUF3309 family protein</fullName>
    </submittedName>
</protein>
<keyword evidence="1" id="KW-0472">Membrane</keyword>
<evidence type="ECO:0000313" key="2">
    <source>
        <dbReference type="EMBL" id="NMF98281.1"/>
    </source>
</evidence>
<evidence type="ECO:0000313" key="3">
    <source>
        <dbReference type="Proteomes" id="UP000634522"/>
    </source>
</evidence>